<accession>A0A2T5HYG3</accession>
<gene>
    <name evidence="2" type="ORF">C8R26_1156</name>
</gene>
<comment type="caution">
    <text evidence="2">The sequence shown here is derived from an EMBL/GenBank/DDBJ whole genome shotgun (WGS) entry which is preliminary data.</text>
</comment>
<keyword evidence="1" id="KW-0732">Signal</keyword>
<dbReference type="AlphaFoldDB" id="A0A2T5HYG3"/>
<evidence type="ECO:0000256" key="1">
    <source>
        <dbReference type="SAM" id="SignalP"/>
    </source>
</evidence>
<organism evidence="2 3">
    <name type="scientific">Nitrosomonas oligotropha</name>
    <dbReference type="NCBI Taxonomy" id="42354"/>
    <lineage>
        <taxon>Bacteria</taxon>
        <taxon>Pseudomonadati</taxon>
        <taxon>Pseudomonadota</taxon>
        <taxon>Betaproteobacteria</taxon>
        <taxon>Nitrosomonadales</taxon>
        <taxon>Nitrosomonadaceae</taxon>
        <taxon>Nitrosomonas</taxon>
    </lineage>
</organism>
<sequence>MKRLILSACTLIMIAHIQLAFATLSSDTEKLLNWAEKTFPQFFPNPQATQNIEPWLFRYYPETGIYAGVNKSDNTAYVLGGPWGNNPAVVDTLANLITQIDSSGGDGGIAGCDTTDTLSGVSYSQSGNVVTVTTNGQCVTAPDISKTNLCQVPQQTAASGVSLLGSNTVTTSSIEGLSTSIPGLPNPFQAIVDAAANVKHCTMNAPAATANLVVNSDLCLDITAPITETLAGLPVTGIVVSPPVKYYTKGTYTSQTVSDCFTTDATTVSDAFTGEVWVKQSGSFVKIQ</sequence>
<name>A0A2T5HYG3_9PROT</name>
<evidence type="ECO:0000313" key="2">
    <source>
        <dbReference type="EMBL" id="PTQ76607.1"/>
    </source>
</evidence>
<dbReference type="RefSeq" id="WP_107803545.1">
    <property type="nucleotide sequence ID" value="NZ_QAOI01000015.1"/>
</dbReference>
<proteinExistence type="predicted"/>
<evidence type="ECO:0000313" key="3">
    <source>
        <dbReference type="Proteomes" id="UP000244128"/>
    </source>
</evidence>
<dbReference type="EMBL" id="QAOI01000015">
    <property type="protein sequence ID" value="PTQ76607.1"/>
    <property type="molecule type" value="Genomic_DNA"/>
</dbReference>
<feature type="chain" id="PRO_5015415024" evidence="1">
    <location>
        <begin position="23"/>
        <end position="288"/>
    </location>
</feature>
<feature type="signal peptide" evidence="1">
    <location>
        <begin position="1"/>
        <end position="22"/>
    </location>
</feature>
<protein>
    <submittedName>
        <fullName evidence="2">Uncharacterized protein</fullName>
    </submittedName>
</protein>
<reference evidence="2 3" key="1">
    <citation type="submission" date="2018-04" db="EMBL/GenBank/DDBJ databases">
        <title>Active sludge and wastewater microbial communities from Klosterneuburg, Austria.</title>
        <authorList>
            <person name="Wagner M."/>
        </authorList>
    </citation>
    <scope>NUCLEOTIDE SEQUENCE [LARGE SCALE GENOMIC DNA]</scope>
    <source>
        <strain evidence="2 3">Nm49</strain>
    </source>
</reference>
<dbReference type="Proteomes" id="UP000244128">
    <property type="component" value="Unassembled WGS sequence"/>
</dbReference>